<dbReference type="InterPro" id="IPR036179">
    <property type="entry name" value="Ig-like_dom_sf"/>
</dbReference>
<dbReference type="Gene3D" id="2.60.40.3360">
    <property type="match status" value="1"/>
</dbReference>
<dbReference type="EMBL" id="KN716336">
    <property type="protein sequence ID" value="KJH46751.1"/>
    <property type="molecule type" value="Genomic_DNA"/>
</dbReference>
<dbReference type="SUPFAM" id="SSF52129">
    <property type="entry name" value="Caspase-like"/>
    <property type="match status" value="1"/>
</dbReference>
<dbReference type="InterPro" id="IPR011600">
    <property type="entry name" value="Pept_C14_caspase"/>
</dbReference>
<dbReference type="AlphaFoldDB" id="A0A0D8XWN0"/>
<dbReference type="InterPro" id="IPR007110">
    <property type="entry name" value="Ig-like_dom"/>
</dbReference>
<dbReference type="STRING" id="29172.A0A0D8XWN0"/>
<proteinExistence type="predicted"/>
<dbReference type="PROSITE" id="PS50835">
    <property type="entry name" value="IG_LIKE"/>
    <property type="match status" value="1"/>
</dbReference>
<dbReference type="PANTHER" id="PTHR22576">
    <property type="entry name" value="MUCOSA ASSOCIATED LYMPHOID TISSUE LYMPHOMA TRANSLOCATION PROTEIN 1/PARACASPASE"/>
    <property type="match status" value="1"/>
</dbReference>
<dbReference type="InterPro" id="IPR029030">
    <property type="entry name" value="Caspase-like_dom_sf"/>
</dbReference>
<dbReference type="InterPro" id="IPR033540">
    <property type="entry name" value="MALT1_IG-like_dom_sf"/>
</dbReference>
<dbReference type="PANTHER" id="PTHR22576:SF37">
    <property type="entry name" value="MUCOSA-ASSOCIATED LYMPHOID TISSUE LYMPHOMA TRANSLOCATION PROTEIN 1"/>
    <property type="match status" value="1"/>
</dbReference>
<dbReference type="InterPro" id="IPR052039">
    <property type="entry name" value="Caspase-related_regulators"/>
</dbReference>
<protein>
    <submittedName>
        <fullName evidence="3">Caspase domain protein</fullName>
    </submittedName>
</protein>
<sequence>MTSLETNLVDLNLKTSQLLANCLSSKDLWLKLVDKNKNSMYYMRWVINKNELKRALKRHMLLFEKIWRESLLPSFCAVRLHYVNSLKSNLNSEDDVRRISREANPGEAVLRAWGNRGQSVYDLLVRLQVLSRHYGSLMDDAQLILSRKFKPVRWTKSDEIVVTFIQENVRLQCKAVGFPTPSYHWYRNDDLVEGATSYVVDILRCQCSSDYKFYCVVTNEVEDGHVYSEFYRKPGKQYFSRIVSKTLDLAPIIGKEHRCGKCRTEGLENWKEVITNMNVLVENPPLMAAQHGNDALVAADKVALIISNCMYKNLPKLVTPHCDAETLASVLQDLKYKTVTLADLTLAEMKFIIKEYRKLLGNGVYAVFYFVGHGFEVNGQCYLLPIDAPLDVYKPEYCLSMDYVLYELNDYHPDLNLILLDICRKFIPYEFIHPFVEYAETYKSKHRPNRNTVFGYSTSEGVGAYEIKGEMNGVFMKYLKEHLHRPISVIQMLNDASRDIEEDEKVCDVQVPELRSTLTKPRSLTDPLIWDGHTASFNHHTVHWRLMHELPNPVYVRFVDLSLTVTIWFDYCGHFTNKVYVFSSVGDLVDEAVEETENKELSENALSHIAFLSFPPEIDASKERIVSDDDEGVSLCLLISNLQRSKGELRCKILLNTIADVETIVATREVVLGHVLITRIEMK</sequence>
<dbReference type="InterPro" id="IPR013783">
    <property type="entry name" value="Ig-like_fold"/>
</dbReference>
<evidence type="ECO:0000313" key="3">
    <source>
        <dbReference type="EMBL" id="KJH46751.1"/>
    </source>
</evidence>
<dbReference type="Gene3D" id="2.60.40.10">
    <property type="entry name" value="Immunoglobulins"/>
    <property type="match status" value="1"/>
</dbReference>
<keyword evidence="4" id="KW-1185">Reference proteome</keyword>
<dbReference type="GO" id="GO:0006508">
    <property type="term" value="P:proteolysis"/>
    <property type="evidence" value="ECO:0007669"/>
    <property type="project" value="InterPro"/>
</dbReference>
<evidence type="ECO:0000259" key="1">
    <source>
        <dbReference type="PROSITE" id="PS50208"/>
    </source>
</evidence>
<dbReference type="OrthoDB" id="412369at2759"/>
<dbReference type="Pfam" id="PF00656">
    <property type="entry name" value="Peptidase_C14"/>
    <property type="match status" value="1"/>
</dbReference>
<organism evidence="3 4">
    <name type="scientific">Dictyocaulus viviparus</name>
    <name type="common">Bovine lungworm</name>
    <dbReference type="NCBI Taxonomy" id="29172"/>
    <lineage>
        <taxon>Eukaryota</taxon>
        <taxon>Metazoa</taxon>
        <taxon>Ecdysozoa</taxon>
        <taxon>Nematoda</taxon>
        <taxon>Chromadorea</taxon>
        <taxon>Rhabditida</taxon>
        <taxon>Rhabditina</taxon>
        <taxon>Rhabditomorpha</taxon>
        <taxon>Strongyloidea</taxon>
        <taxon>Metastrongylidae</taxon>
        <taxon>Dictyocaulus</taxon>
    </lineage>
</organism>
<gene>
    <name evidence="3" type="ORF">DICVIV_07167</name>
</gene>
<dbReference type="PROSITE" id="PS50208">
    <property type="entry name" value="CASPASE_P20"/>
    <property type="match status" value="1"/>
</dbReference>
<dbReference type="GO" id="GO:0004197">
    <property type="term" value="F:cysteine-type endopeptidase activity"/>
    <property type="evidence" value="ECO:0007669"/>
    <property type="project" value="InterPro"/>
</dbReference>
<dbReference type="CDD" id="cd00096">
    <property type="entry name" value="Ig"/>
    <property type="match status" value="1"/>
</dbReference>
<dbReference type="SUPFAM" id="SSF48726">
    <property type="entry name" value="Immunoglobulin"/>
    <property type="match status" value="1"/>
</dbReference>
<evidence type="ECO:0000313" key="4">
    <source>
        <dbReference type="Proteomes" id="UP000053766"/>
    </source>
</evidence>
<evidence type="ECO:0000259" key="2">
    <source>
        <dbReference type="PROSITE" id="PS50835"/>
    </source>
</evidence>
<dbReference type="Proteomes" id="UP000053766">
    <property type="component" value="Unassembled WGS sequence"/>
</dbReference>
<feature type="domain" description="Ig-like" evidence="2">
    <location>
        <begin position="167"/>
        <end position="219"/>
    </location>
</feature>
<reference evidence="3 4" key="1">
    <citation type="submission" date="2013-11" db="EMBL/GenBank/DDBJ databases">
        <title>Draft genome of the bovine lungworm Dictyocaulus viviparus.</title>
        <authorList>
            <person name="Mitreva M."/>
        </authorList>
    </citation>
    <scope>NUCLEOTIDE SEQUENCE [LARGE SCALE GENOMIC DNA]</scope>
    <source>
        <strain evidence="3 4">HannoverDv2000</strain>
    </source>
</reference>
<dbReference type="Gene3D" id="3.40.50.1460">
    <property type="match status" value="1"/>
</dbReference>
<dbReference type="InterPro" id="IPR001309">
    <property type="entry name" value="Pept_C14_p20"/>
</dbReference>
<reference evidence="4" key="2">
    <citation type="journal article" date="2016" name="Sci. Rep.">
        <title>Dictyocaulus viviparus genome, variome and transcriptome elucidate lungworm biology and support future intervention.</title>
        <authorList>
            <person name="McNulty S.N."/>
            <person name="Strube C."/>
            <person name="Rosa B.A."/>
            <person name="Martin J.C."/>
            <person name="Tyagi R."/>
            <person name="Choi Y.J."/>
            <person name="Wang Q."/>
            <person name="Hallsworth Pepin K."/>
            <person name="Zhang X."/>
            <person name="Ozersky P."/>
            <person name="Wilson R.K."/>
            <person name="Sternberg P.W."/>
            <person name="Gasser R.B."/>
            <person name="Mitreva M."/>
        </authorList>
    </citation>
    <scope>NUCLEOTIDE SEQUENCE [LARGE SCALE GENOMIC DNA]</scope>
    <source>
        <strain evidence="4">HannoverDv2000</strain>
    </source>
</reference>
<name>A0A0D8XWN0_DICVI</name>
<accession>A0A0D8XWN0</accession>
<feature type="domain" description="Caspase family p20" evidence="1">
    <location>
        <begin position="299"/>
        <end position="424"/>
    </location>
</feature>